<dbReference type="InterPro" id="IPR029058">
    <property type="entry name" value="AB_hydrolase_fold"/>
</dbReference>
<feature type="domain" description="Peptidase S9 prolyl oligopeptidase catalytic" evidence="2">
    <location>
        <begin position="3"/>
        <end position="173"/>
    </location>
</feature>
<dbReference type="PANTHER" id="PTHR42776">
    <property type="entry name" value="SERINE PEPTIDASE S9 FAMILY MEMBER"/>
    <property type="match status" value="1"/>
</dbReference>
<dbReference type="Gene3D" id="3.40.50.1820">
    <property type="entry name" value="alpha/beta hydrolase"/>
    <property type="match status" value="1"/>
</dbReference>
<dbReference type="PATRIC" id="fig|1618995.3.peg.1132"/>
<accession>A0A0G0MQQ0</accession>
<dbReference type="InterPro" id="IPR001375">
    <property type="entry name" value="Peptidase_S9_cat"/>
</dbReference>
<dbReference type="EMBL" id="LBWG01000049">
    <property type="protein sequence ID" value="KKR02766.1"/>
    <property type="molecule type" value="Genomic_DNA"/>
</dbReference>
<gene>
    <name evidence="3" type="ORF">UT30_C0049G0001</name>
</gene>
<dbReference type="SUPFAM" id="SSF53474">
    <property type="entry name" value="alpha/beta-Hydrolases"/>
    <property type="match status" value="1"/>
</dbReference>
<sequence length="201" mass="22039">MQDDITWGVKYLIGEGIADPEKIVIYGGSYGGYAALAGMAFTPDLYTAGISVCGPSNLFTLLKSIPPYWESLKASFYASVGNPDTEEGKAILKKASPLFSIDKMNKPLLVIQGANDPRVKQIESDQIVVALRDKGKKVRYLLADDEGHGYLKPINNMARYAEIEKFLSEILGGRCQKDMPDEVAKRLKEITVDISALKSNC</sequence>
<organism evidence="3 4">
    <name type="scientific">Candidatus Uhrbacteria bacterium GW2011_GWF2_39_13</name>
    <dbReference type="NCBI Taxonomy" id="1618995"/>
    <lineage>
        <taxon>Bacteria</taxon>
        <taxon>Candidatus Uhriibacteriota</taxon>
    </lineage>
</organism>
<keyword evidence="1" id="KW-0378">Hydrolase</keyword>
<evidence type="ECO:0000313" key="4">
    <source>
        <dbReference type="Proteomes" id="UP000033935"/>
    </source>
</evidence>
<name>A0A0G0MQQ0_9BACT</name>
<dbReference type="PANTHER" id="PTHR42776:SF27">
    <property type="entry name" value="DIPEPTIDYL PEPTIDASE FAMILY MEMBER 6"/>
    <property type="match status" value="1"/>
</dbReference>
<proteinExistence type="predicted"/>
<dbReference type="GO" id="GO:0006508">
    <property type="term" value="P:proteolysis"/>
    <property type="evidence" value="ECO:0007669"/>
    <property type="project" value="InterPro"/>
</dbReference>
<evidence type="ECO:0000313" key="3">
    <source>
        <dbReference type="EMBL" id="KKR02766.1"/>
    </source>
</evidence>
<reference evidence="3 4" key="1">
    <citation type="journal article" date="2015" name="Nature">
        <title>rRNA introns, odd ribosomes, and small enigmatic genomes across a large radiation of phyla.</title>
        <authorList>
            <person name="Brown C.T."/>
            <person name="Hug L.A."/>
            <person name="Thomas B.C."/>
            <person name="Sharon I."/>
            <person name="Castelle C.J."/>
            <person name="Singh A."/>
            <person name="Wilkins M.J."/>
            <person name="Williams K.H."/>
            <person name="Banfield J.F."/>
        </authorList>
    </citation>
    <scope>NUCLEOTIDE SEQUENCE [LARGE SCALE GENOMIC DNA]</scope>
</reference>
<dbReference type="AlphaFoldDB" id="A0A0G0MQQ0"/>
<dbReference type="GO" id="GO:0004252">
    <property type="term" value="F:serine-type endopeptidase activity"/>
    <property type="evidence" value="ECO:0007669"/>
    <property type="project" value="TreeGrafter"/>
</dbReference>
<dbReference type="Pfam" id="PF00326">
    <property type="entry name" value="Peptidase_S9"/>
    <property type="match status" value="1"/>
</dbReference>
<dbReference type="Proteomes" id="UP000033935">
    <property type="component" value="Unassembled WGS sequence"/>
</dbReference>
<evidence type="ECO:0000256" key="1">
    <source>
        <dbReference type="ARBA" id="ARBA00022801"/>
    </source>
</evidence>
<comment type="caution">
    <text evidence="3">The sequence shown here is derived from an EMBL/GenBank/DDBJ whole genome shotgun (WGS) entry which is preliminary data.</text>
</comment>
<evidence type="ECO:0000259" key="2">
    <source>
        <dbReference type="Pfam" id="PF00326"/>
    </source>
</evidence>
<protein>
    <submittedName>
        <fullName evidence="3">Peptidase S9 prolyl oligopeptidase active site domain protein</fullName>
    </submittedName>
</protein>